<protein>
    <submittedName>
        <fullName evidence="2">Uncharacterized protein</fullName>
    </submittedName>
</protein>
<gene>
    <name evidence="2" type="ORF">BT96DRAFT_1106050</name>
</gene>
<accession>A0A6A4GDS7</accession>
<keyword evidence="3" id="KW-1185">Reference proteome</keyword>
<feature type="transmembrane region" description="Helical" evidence="1">
    <location>
        <begin position="57"/>
        <end position="77"/>
    </location>
</feature>
<feature type="transmembrane region" description="Helical" evidence="1">
    <location>
        <begin position="179"/>
        <end position="201"/>
    </location>
</feature>
<proteinExistence type="predicted"/>
<keyword evidence="1" id="KW-1133">Transmembrane helix</keyword>
<name>A0A6A4GDS7_9AGAR</name>
<dbReference type="OrthoDB" id="2744793at2759"/>
<reference evidence="2" key="1">
    <citation type="journal article" date="2019" name="Environ. Microbiol.">
        <title>Fungal ecological strategies reflected in gene transcription - a case study of two litter decomposers.</title>
        <authorList>
            <person name="Barbi F."/>
            <person name="Kohler A."/>
            <person name="Barry K."/>
            <person name="Baskaran P."/>
            <person name="Daum C."/>
            <person name="Fauchery L."/>
            <person name="Ihrmark K."/>
            <person name="Kuo A."/>
            <person name="LaButti K."/>
            <person name="Lipzen A."/>
            <person name="Morin E."/>
            <person name="Grigoriev I.V."/>
            <person name="Henrissat B."/>
            <person name="Lindahl B."/>
            <person name="Martin F."/>
        </authorList>
    </citation>
    <scope>NUCLEOTIDE SEQUENCE</scope>
    <source>
        <strain evidence="2">JB14</strain>
    </source>
</reference>
<feature type="transmembrane region" description="Helical" evidence="1">
    <location>
        <begin position="23"/>
        <end position="45"/>
    </location>
</feature>
<evidence type="ECO:0000256" key="1">
    <source>
        <dbReference type="SAM" id="Phobius"/>
    </source>
</evidence>
<keyword evidence="1" id="KW-0812">Transmembrane</keyword>
<evidence type="ECO:0000313" key="2">
    <source>
        <dbReference type="EMBL" id="KAE9383664.1"/>
    </source>
</evidence>
<evidence type="ECO:0000313" key="3">
    <source>
        <dbReference type="Proteomes" id="UP000799118"/>
    </source>
</evidence>
<sequence>MTPEEAQEIAFAGAELLDNISPLIFLCALNGAYILAFSIGVYILLQKKSNGRAQKAFVAFLLVGFVMVVLYSSQNIISSLLMVNFGLVVSLPGGVEAQELAANLKSLAADIIQMWAGPLILGQSGGGNRLVKWGLLLILLLDIGDHFYHISLKCLNIADVIIDTGLFFNSIVNTVTLDWLSVVLNLTVNVVATLLIAYRAWTHHWLIQIISYNKKTQVEVILLLFVESGSVLGVIQISNAIIQALDTHAAEFSPIMLPSIQSLLSSWSK</sequence>
<dbReference type="AlphaFoldDB" id="A0A6A4GDS7"/>
<dbReference type="Proteomes" id="UP000799118">
    <property type="component" value="Unassembled WGS sequence"/>
</dbReference>
<organism evidence="2 3">
    <name type="scientific">Gymnopus androsaceus JB14</name>
    <dbReference type="NCBI Taxonomy" id="1447944"/>
    <lineage>
        <taxon>Eukaryota</taxon>
        <taxon>Fungi</taxon>
        <taxon>Dikarya</taxon>
        <taxon>Basidiomycota</taxon>
        <taxon>Agaricomycotina</taxon>
        <taxon>Agaricomycetes</taxon>
        <taxon>Agaricomycetidae</taxon>
        <taxon>Agaricales</taxon>
        <taxon>Marasmiineae</taxon>
        <taxon>Omphalotaceae</taxon>
        <taxon>Gymnopus</taxon>
    </lineage>
</organism>
<dbReference type="EMBL" id="ML770370">
    <property type="protein sequence ID" value="KAE9383664.1"/>
    <property type="molecule type" value="Genomic_DNA"/>
</dbReference>
<keyword evidence="1" id="KW-0472">Membrane</keyword>
<feature type="transmembrane region" description="Helical" evidence="1">
    <location>
        <begin position="221"/>
        <end position="242"/>
    </location>
</feature>